<sequence length="381" mass="43392">MNTNIKNAKALVFSLLPLKKTGGGENYTLNCAISISASGIECDLISPCEREFVSDRSTGRFYRAFNMRTLIGGDISYEKQESFRGILAQIPDYDVICIHQYLAGISVYDLLMLTHSEQKIIFTNLGFEENGIDFWIRYNNLPNHFFIEISKYSADRFKKVAKNISYVYAGAWKKQLEKISATKFAEKNKFVSVGRILPHKAYEIAIDALNKEQTLVLVGPYGENDPYTKYLNTKSAGKNVYLSGEVLSSERDSFIASSIALIANSASTTYQNQKFENSELLGLVIIEALLNNTLPITSDQPALKEVMDVIELKDFIYPERDSKYLRKRLDFVLGLTEQEYSNLIAKARKNVEKQFLWDNYWLRVEEKITQVLESKKVSSKV</sequence>
<dbReference type="Pfam" id="PF00534">
    <property type="entry name" value="Glycos_transf_1"/>
    <property type="match status" value="1"/>
</dbReference>
<organism evidence="2 3">
    <name type="scientific">Dendronalium phyllosphericum CENA369</name>
    <dbReference type="NCBI Taxonomy" id="1725256"/>
    <lineage>
        <taxon>Bacteria</taxon>
        <taxon>Bacillati</taxon>
        <taxon>Cyanobacteriota</taxon>
        <taxon>Cyanophyceae</taxon>
        <taxon>Nostocales</taxon>
        <taxon>Nostocaceae</taxon>
        <taxon>Dendronalium</taxon>
        <taxon>Dendronalium phyllosphericum</taxon>
    </lineage>
</organism>
<dbReference type="CDD" id="cd03801">
    <property type="entry name" value="GT4_PimA-like"/>
    <property type="match status" value="1"/>
</dbReference>
<feature type="domain" description="Glycosyl transferase family 1" evidence="1">
    <location>
        <begin position="180"/>
        <end position="349"/>
    </location>
</feature>
<dbReference type="EMBL" id="JAECZA010000015">
    <property type="protein sequence ID" value="MBH8572609.1"/>
    <property type="molecule type" value="Genomic_DNA"/>
</dbReference>
<dbReference type="Proteomes" id="UP000662314">
    <property type="component" value="Unassembled WGS sequence"/>
</dbReference>
<gene>
    <name evidence="2" type="ORF">I8752_06195</name>
</gene>
<dbReference type="SUPFAM" id="SSF53756">
    <property type="entry name" value="UDP-Glycosyltransferase/glycogen phosphorylase"/>
    <property type="match status" value="1"/>
</dbReference>
<protein>
    <submittedName>
        <fullName evidence="2">Glycosyltransferase family 4 protein</fullName>
    </submittedName>
</protein>
<dbReference type="PANTHER" id="PTHR12526">
    <property type="entry name" value="GLYCOSYLTRANSFERASE"/>
    <property type="match status" value="1"/>
</dbReference>
<dbReference type="Gene3D" id="3.40.50.2000">
    <property type="entry name" value="Glycogen Phosphorylase B"/>
    <property type="match status" value="2"/>
</dbReference>
<keyword evidence="3" id="KW-1185">Reference proteome</keyword>
<dbReference type="InterPro" id="IPR001296">
    <property type="entry name" value="Glyco_trans_1"/>
</dbReference>
<dbReference type="PANTHER" id="PTHR12526:SF584">
    <property type="entry name" value="GLYCOSYLTRANSFERASE"/>
    <property type="match status" value="1"/>
</dbReference>
<evidence type="ECO:0000313" key="3">
    <source>
        <dbReference type="Proteomes" id="UP000662314"/>
    </source>
</evidence>
<dbReference type="AlphaFoldDB" id="A0A8J7HYG4"/>
<accession>A0A8J7HYG4</accession>
<reference evidence="2 3" key="1">
    <citation type="journal article" date="2021" name="Int. J. Syst. Evol. Microbiol.">
        <title>Amazonocrinis nigriterrae gen. nov., sp. nov., Atlanticothrix silvestris gen. nov., sp. nov. and Dendronalium phyllosphericum gen. nov., sp. nov., nostocacean cyanobacteria from Brazilian environments.</title>
        <authorList>
            <person name="Alvarenga D.O."/>
            <person name="Andreote A.P.D."/>
            <person name="Branco L.H.Z."/>
            <person name="Delbaje E."/>
            <person name="Cruz R.B."/>
            <person name="Varani A.M."/>
            <person name="Fiore M.F."/>
        </authorList>
    </citation>
    <scope>NUCLEOTIDE SEQUENCE [LARGE SCALE GENOMIC DNA]</scope>
    <source>
        <strain evidence="2 3">CENA369</strain>
    </source>
</reference>
<name>A0A8J7HYG4_9NOST</name>
<comment type="caution">
    <text evidence="2">The sequence shown here is derived from an EMBL/GenBank/DDBJ whole genome shotgun (WGS) entry which is preliminary data.</text>
</comment>
<dbReference type="GO" id="GO:0016757">
    <property type="term" value="F:glycosyltransferase activity"/>
    <property type="evidence" value="ECO:0007669"/>
    <property type="project" value="InterPro"/>
</dbReference>
<evidence type="ECO:0000259" key="1">
    <source>
        <dbReference type="Pfam" id="PF00534"/>
    </source>
</evidence>
<evidence type="ECO:0000313" key="2">
    <source>
        <dbReference type="EMBL" id="MBH8572609.1"/>
    </source>
</evidence>
<proteinExistence type="predicted"/>
<dbReference type="RefSeq" id="WP_214431434.1">
    <property type="nucleotide sequence ID" value="NZ_CAWPUQ010000057.1"/>
</dbReference>